<dbReference type="Proteomes" id="UP000198211">
    <property type="component" value="Unassembled WGS sequence"/>
</dbReference>
<dbReference type="InterPro" id="IPR036691">
    <property type="entry name" value="Endo/exonu/phosph_ase_sf"/>
</dbReference>
<evidence type="ECO:0000313" key="2">
    <source>
        <dbReference type="EMBL" id="OWZ00263.1"/>
    </source>
</evidence>
<protein>
    <submittedName>
        <fullName evidence="2">Uncharacterized protein</fullName>
    </submittedName>
</protein>
<gene>
    <name evidence="2" type="ORF">PHMEG_00028586</name>
</gene>
<keyword evidence="3" id="KW-1185">Reference proteome</keyword>
<organism evidence="2 3">
    <name type="scientific">Phytophthora megakarya</name>
    <dbReference type="NCBI Taxonomy" id="4795"/>
    <lineage>
        <taxon>Eukaryota</taxon>
        <taxon>Sar</taxon>
        <taxon>Stramenopiles</taxon>
        <taxon>Oomycota</taxon>
        <taxon>Peronosporomycetes</taxon>
        <taxon>Peronosporales</taxon>
        <taxon>Peronosporaceae</taxon>
        <taxon>Phytophthora</taxon>
    </lineage>
</organism>
<dbReference type="Gene3D" id="3.60.10.10">
    <property type="entry name" value="Endonuclease/exonuclease/phosphatase"/>
    <property type="match status" value="1"/>
</dbReference>
<proteinExistence type="predicted"/>
<dbReference type="EMBL" id="NBNE01007761">
    <property type="protein sequence ID" value="OWZ00263.1"/>
    <property type="molecule type" value="Genomic_DNA"/>
</dbReference>
<name>A0A225V4K5_9STRA</name>
<accession>A0A225V4K5</accession>
<comment type="caution">
    <text evidence="2">The sequence shown here is derived from an EMBL/GenBank/DDBJ whole genome shotgun (WGS) entry which is preliminary data.</text>
</comment>
<sequence length="401" mass="45693">MQVPSGSLCLPHRITPTSTLSSCSPRRTNLTNRLRIVTKFAPQAKRHAPPRPQRYRIDVLGLQETRPYTLDKRNIGSYTLLTRPATQEFHGIGFAISPRIRPYLDCFWAPSDRIGVIQLKLPHAGPVAIITAYAPHSGRPLTEVDRFTILSSKSSTSYPDATPRDFITKLGQRNPGETYMGPHARGVRNRNGHVLADFCSAHKLFSTHTGFQKRARHKTTWSQRQTNHCIYNQIDYILCPQNCRSLCKDAQSWGGALTASDHKLVTADFVLDAATHRVRFRNNVHQRQETSLRLSRDRLIHDEATRTQYAEALKQALSQADTSPKPTVLQRWEDTFQQIHAVAEEVTGFSTTANRRQRYQDPELQQLSKTQRDLQLRIYNDITADSRSMQYDITPNPQTMP</sequence>
<dbReference type="AlphaFoldDB" id="A0A225V4K5"/>
<reference evidence="3" key="1">
    <citation type="submission" date="2017-03" db="EMBL/GenBank/DDBJ databases">
        <title>Phytopthora megakarya and P. palmivora, two closely related causual agents of cacao black pod achieved similar genome size and gene model numbers by different mechanisms.</title>
        <authorList>
            <person name="Ali S."/>
            <person name="Shao J."/>
            <person name="Larry D.J."/>
            <person name="Kronmiller B."/>
            <person name="Shen D."/>
            <person name="Strem M.D."/>
            <person name="Melnick R.L."/>
            <person name="Guiltinan M.J."/>
            <person name="Tyler B.M."/>
            <person name="Meinhardt L.W."/>
            <person name="Bailey B.A."/>
        </authorList>
    </citation>
    <scope>NUCLEOTIDE SEQUENCE [LARGE SCALE GENOMIC DNA]</scope>
    <source>
        <strain evidence="3">zdho120</strain>
    </source>
</reference>
<dbReference type="OrthoDB" id="117013at2759"/>
<evidence type="ECO:0000313" key="3">
    <source>
        <dbReference type="Proteomes" id="UP000198211"/>
    </source>
</evidence>
<feature type="region of interest" description="Disordered" evidence="1">
    <location>
        <begin position="163"/>
        <end position="184"/>
    </location>
</feature>
<dbReference type="SUPFAM" id="SSF56219">
    <property type="entry name" value="DNase I-like"/>
    <property type="match status" value="1"/>
</dbReference>
<evidence type="ECO:0000256" key="1">
    <source>
        <dbReference type="SAM" id="MobiDB-lite"/>
    </source>
</evidence>